<evidence type="ECO:0000313" key="1">
    <source>
        <dbReference type="EMBL" id="RCJ31044.1"/>
    </source>
</evidence>
<sequence>MRIANCELRIGLTPWTDQIVNQIAEIQESHETRSYKPGVLTVAFGVPIGVSKGIKGNYDARRAYGLSCSPRQAAIAWKRIDYLWSLKSCQEVHYG</sequence>
<dbReference type="AlphaFoldDB" id="A0A367R683"/>
<evidence type="ECO:0000313" key="2">
    <source>
        <dbReference type="Proteomes" id="UP000252085"/>
    </source>
</evidence>
<name>A0A367R683_NOSPU</name>
<proteinExistence type="predicted"/>
<comment type="caution">
    <text evidence="1">The sequence shown here is derived from an EMBL/GenBank/DDBJ whole genome shotgun (WGS) entry which is preliminary data.</text>
</comment>
<dbReference type="Proteomes" id="UP000252085">
    <property type="component" value="Unassembled WGS sequence"/>
</dbReference>
<accession>A0A367R683</accession>
<organism evidence="1 2">
    <name type="scientific">Nostoc punctiforme NIES-2108</name>
    <dbReference type="NCBI Taxonomy" id="1356359"/>
    <lineage>
        <taxon>Bacteria</taxon>
        <taxon>Bacillati</taxon>
        <taxon>Cyanobacteriota</taxon>
        <taxon>Cyanophyceae</taxon>
        <taxon>Nostocales</taxon>
        <taxon>Nostocaceae</taxon>
        <taxon>Nostoc</taxon>
    </lineage>
</organism>
<gene>
    <name evidence="1" type="ORF">A6769_31795</name>
</gene>
<dbReference type="EMBL" id="LXQE01000179">
    <property type="protein sequence ID" value="RCJ31044.1"/>
    <property type="molecule type" value="Genomic_DNA"/>
</dbReference>
<reference evidence="1 2" key="1">
    <citation type="submission" date="2016-04" db="EMBL/GenBank/DDBJ databases">
        <authorList>
            <person name="Evans L.H."/>
            <person name="Alamgir A."/>
            <person name="Owens N."/>
            <person name="Weber N.D."/>
            <person name="Virtaneva K."/>
            <person name="Barbian K."/>
            <person name="Babar A."/>
            <person name="Rosenke K."/>
        </authorList>
    </citation>
    <scope>NUCLEOTIDE SEQUENCE [LARGE SCALE GENOMIC DNA]</scope>
    <source>
        <strain evidence="1">NIES-2108</strain>
    </source>
</reference>
<protein>
    <submittedName>
        <fullName evidence="1">Uncharacterized protein</fullName>
    </submittedName>
</protein>